<dbReference type="EMBL" id="KN824422">
    <property type="protein sequence ID" value="KIM20558.1"/>
    <property type="molecule type" value="Genomic_DNA"/>
</dbReference>
<dbReference type="OrthoDB" id="3269283at2759"/>
<accession>A0A0C2W227</accession>
<feature type="region of interest" description="Disordered" evidence="5">
    <location>
        <begin position="182"/>
        <end position="203"/>
    </location>
</feature>
<dbReference type="AlphaFoldDB" id="A0A0C2W227"/>
<feature type="compositionally biased region" description="Polar residues" evidence="5">
    <location>
        <begin position="376"/>
        <end position="385"/>
    </location>
</feature>
<reference evidence="9" key="2">
    <citation type="submission" date="2015-01" db="EMBL/GenBank/DDBJ databases">
        <title>Evolutionary Origins and Diversification of the Mycorrhizal Mutualists.</title>
        <authorList>
            <consortium name="DOE Joint Genome Institute"/>
            <consortium name="Mycorrhizal Genomics Consortium"/>
            <person name="Kohler A."/>
            <person name="Kuo A."/>
            <person name="Nagy L.G."/>
            <person name="Floudas D."/>
            <person name="Copeland A."/>
            <person name="Barry K.W."/>
            <person name="Cichocki N."/>
            <person name="Veneault-Fourrey C."/>
            <person name="LaButti K."/>
            <person name="Lindquist E.A."/>
            <person name="Lipzen A."/>
            <person name="Lundell T."/>
            <person name="Morin E."/>
            <person name="Murat C."/>
            <person name="Riley R."/>
            <person name="Ohm R."/>
            <person name="Sun H."/>
            <person name="Tunlid A."/>
            <person name="Henrissat B."/>
            <person name="Grigoriev I.V."/>
            <person name="Hibbett D.S."/>
            <person name="Martin F."/>
        </authorList>
    </citation>
    <scope>NUCLEOTIDE SEQUENCE [LARGE SCALE GENOMIC DNA]</scope>
    <source>
        <strain evidence="9">MAFF 305830</strain>
    </source>
</reference>
<evidence type="ECO:0000313" key="8">
    <source>
        <dbReference type="EMBL" id="KIM20558.1"/>
    </source>
</evidence>
<comment type="subcellular location">
    <subcellularLocation>
        <location evidence="1">Membrane</location>
        <topology evidence="1">Single-pass membrane protein</topology>
    </subcellularLocation>
</comment>
<feature type="compositionally biased region" description="Polar residues" evidence="5">
    <location>
        <begin position="183"/>
        <end position="203"/>
    </location>
</feature>
<evidence type="ECO:0000313" key="9">
    <source>
        <dbReference type="Proteomes" id="UP000054097"/>
    </source>
</evidence>
<evidence type="ECO:0000256" key="7">
    <source>
        <dbReference type="SAM" id="SignalP"/>
    </source>
</evidence>
<evidence type="ECO:0000256" key="6">
    <source>
        <dbReference type="SAM" id="Phobius"/>
    </source>
</evidence>
<feature type="chain" id="PRO_5002157738" evidence="7">
    <location>
        <begin position="28"/>
        <end position="403"/>
    </location>
</feature>
<dbReference type="GO" id="GO:0016020">
    <property type="term" value="C:membrane"/>
    <property type="evidence" value="ECO:0007669"/>
    <property type="project" value="UniProtKB-SubCell"/>
</dbReference>
<feature type="region of interest" description="Disordered" evidence="5">
    <location>
        <begin position="352"/>
        <end position="403"/>
    </location>
</feature>
<evidence type="ECO:0000256" key="1">
    <source>
        <dbReference type="ARBA" id="ARBA00004167"/>
    </source>
</evidence>
<evidence type="ECO:0000256" key="5">
    <source>
        <dbReference type="SAM" id="MobiDB-lite"/>
    </source>
</evidence>
<dbReference type="Proteomes" id="UP000054097">
    <property type="component" value="Unassembled WGS sequence"/>
</dbReference>
<keyword evidence="7" id="KW-0732">Signal</keyword>
<feature type="compositionally biased region" description="Gly residues" evidence="5">
    <location>
        <begin position="355"/>
        <end position="372"/>
    </location>
</feature>
<protein>
    <submittedName>
        <fullName evidence="8">Uncharacterized protein</fullName>
    </submittedName>
</protein>
<dbReference type="InterPro" id="IPR051694">
    <property type="entry name" value="Immunoregulatory_rcpt-like"/>
</dbReference>
<feature type="region of interest" description="Disordered" evidence="5">
    <location>
        <begin position="300"/>
        <end position="319"/>
    </location>
</feature>
<keyword evidence="4 6" id="KW-0472">Membrane</keyword>
<name>A0A0C2W227_SERVB</name>
<proteinExistence type="predicted"/>
<feature type="transmembrane region" description="Helical" evidence="6">
    <location>
        <begin position="215"/>
        <end position="238"/>
    </location>
</feature>
<dbReference type="STRING" id="933852.A0A0C2W227"/>
<organism evidence="8 9">
    <name type="scientific">Serendipita vermifera MAFF 305830</name>
    <dbReference type="NCBI Taxonomy" id="933852"/>
    <lineage>
        <taxon>Eukaryota</taxon>
        <taxon>Fungi</taxon>
        <taxon>Dikarya</taxon>
        <taxon>Basidiomycota</taxon>
        <taxon>Agaricomycotina</taxon>
        <taxon>Agaricomycetes</taxon>
        <taxon>Sebacinales</taxon>
        <taxon>Serendipitaceae</taxon>
        <taxon>Serendipita</taxon>
    </lineage>
</organism>
<dbReference type="HOGENOM" id="CLU_683636_0_0_1"/>
<keyword evidence="2 6" id="KW-0812">Transmembrane</keyword>
<dbReference type="GO" id="GO:0071944">
    <property type="term" value="C:cell periphery"/>
    <property type="evidence" value="ECO:0007669"/>
    <property type="project" value="UniProtKB-ARBA"/>
</dbReference>
<keyword evidence="3 6" id="KW-1133">Transmembrane helix</keyword>
<sequence>MDPYQRARRTQTRLGISLLLFGGLIRAQGVGQFNPDIPSCISPWNLVNSNNRTPCEMLFAVMNPCAMQDNGLPFSLSNVSTQPLQMYAAPFSEITTLERCQCTEAGYNLYSACTACHHWLTRGCDWLQGCTSVRSSGQVQAYPPSASGDELDEWITHPYDPKFSVGAALNVANNVSVVSAGSQSPTTLTLPASTNGSTASESVQSSPNAMTSAGAIAGVVCGIIALLAIIFIVVWVCYRRRKAQRTAPSAEFMKYSNTREPLRSHSRANTGDEEGLMGMPLGPHSYGPHRGSVVRSDSPDLNNNNHYGGGDIEMSEGGPNGAPPAFTPGLFKDPIFEKGVALNLAAAAAASNSGHAGGASGGLGAGPGGPYGGSPVTYSPATPSTAHAGMERQGLIQSRQGTE</sequence>
<evidence type="ECO:0000256" key="3">
    <source>
        <dbReference type="ARBA" id="ARBA00022989"/>
    </source>
</evidence>
<reference evidence="8 9" key="1">
    <citation type="submission" date="2014-04" db="EMBL/GenBank/DDBJ databases">
        <authorList>
            <consortium name="DOE Joint Genome Institute"/>
            <person name="Kuo A."/>
            <person name="Zuccaro A."/>
            <person name="Kohler A."/>
            <person name="Nagy L.G."/>
            <person name="Floudas D."/>
            <person name="Copeland A."/>
            <person name="Barry K.W."/>
            <person name="Cichocki N."/>
            <person name="Veneault-Fourrey C."/>
            <person name="LaButti K."/>
            <person name="Lindquist E.A."/>
            <person name="Lipzen A."/>
            <person name="Lundell T."/>
            <person name="Morin E."/>
            <person name="Murat C."/>
            <person name="Sun H."/>
            <person name="Tunlid A."/>
            <person name="Henrissat B."/>
            <person name="Grigoriev I.V."/>
            <person name="Hibbett D.S."/>
            <person name="Martin F."/>
            <person name="Nordberg H.P."/>
            <person name="Cantor M.N."/>
            <person name="Hua S.X."/>
        </authorList>
    </citation>
    <scope>NUCLEOTIDE SEQUENCE [LARGE SCALE GENOMIC DNA]</scope>
    <source>
        <strain evidence="8 9">MAFF 305830</strain>
    </source>
</reference>
<feature type="signal peptide" evidence="7">
    <location>
        <begin position="1"/>
        <end position="27"/>
    </location>
</feature>
<evidence type="ECO:0000256" key="4">
    <source>
        <dbReference type="ARBA" id="ARBA00023136"/>
    </source>
</evidence>
<gene>
    <name evidence="8" type="ORF">M408DRAFT_333924</name>
</gene>
<keyword evidence="9" id="KW-1185">Reference proteome</keyword>
<dbReference type="PANTHER" id="PTHR15549">
    <property type="entry name" value="PAIRED IMMUNOGLOBULIN-LIKE TYPE 2 RECEPTOR"/>
    <property type="match status" value="1"/>
</dbReference>
<evidence type="ECO:0000256" key="2">
    <source>
        <dbReference type="ARBA" id="ARBA00022692"/>
    </source>
</evidence>